<keyword evidence="2" id="KW-1185">Reference proteome</keyword>
<sequence>MDPNTESSGRMVVSTTAVTVTVGKKTTVAAAIGVQMTLDLFETSFWATARQPNDTDCSNTEGICPLTCEATDLACYVIDSNAFIIISKDRNDVGRFFGEVDGSVMSQLIRTGMFKRVSLYDYQAMCKMGGHFTSSARPLLSPLYGLVTAVKWLLTNILFRFFLEFNICGLWHPEHMAEASAQRKKGDVLQPCDTEYPSFVFEASIKETNSLIKCGRCQKMFVGQAVPDSNLLVLVVQADCDCSRQYPPITMNPKEVKYIL</sequence>
<proteinExistence type="predicted"/>
<comment type="caution">
    <text evidence="1">The sequence shown here is derived from an EMBL/GenBank/DDBJ whole genome shotgun (WGS) entry which is preliminary data.</text>
</comment>
<dbReference type="Proteomes" id="UP001157502">
    <property type="component" value="Chromosome 7"/>
</dbReference>
<reference evidence="1" key="1">
    <citation type="submission" date="2021-05" db="EMBL/GenBank/DDBJ databases">
        <authorList>
            <person name="Pan Q."/>
            <person name="Jouanno E."/>
            <person name="Zahm M."/>
            <person name="Klopp C."/>
            <person name="Cabau C."/>
            <person name="Louis A."/>
            <person name="Berthelot C."/>
            <person name="Parey E."/>
            <person name="Roest Crollius H."/>
            <person name="Montfort J."/>
            <person name="Robinson-Rechavi M."/>
            <person name="Bouchez O."/>
            <person name="Lampietro C."/>
            <person name="Lopez Roques C."/>
            <person name="Donnadieu C."/>
            <person name="Postlethwait J."/>
            <person name="Bobe J."/>
            <person name="Dillon D."/>
            <person name="Chandos A."/>
            <person name="von Hippel F."/>
            <person name="Guiguen Y."/>
        </authorList>
    </citation>
    <scope>NUCLEOTIDE SEQUENCE</scope>
    <source>
        <strain evidence="1">YG-Jan2019</strain>
    </source>
</reference>
<evidence type="ECO:0000313" key="2">
    <source>
        <dbReference type="Proteomes" id="UP001157502"/>
    </source>
</evidence>
<accession>A0ACC2GYJ5</accession>
<name>A0ACC2GYJ5_DALPE</name>
<gene>
    <name evidence="1" type="ORF">DPEC_G00082220</name>
</gene>
<dbReference type="EMBL" id="CM055734">
    <property type="protein sequence ID" value="KAJ8008803.1"/>
    <property type="molecule type" value="Genomic_DNA"/>
</dbReference>
<organism evidence="1 2">
    <name type="scientific">Dallia pectoralis</name>
    <name type="common">Alaska blackfish</name>
    <dbReference type="NCBI Taxonomy" id="75939"/>
    <lineage>
        <taxon>Eukaryota</taxon>
        <taxon>Metazoa</taxon>
        <taxon>Chordata</taxon>
        <taxon>Craniata</taxon>
        <taxon>Vertebrata</taxon>
        <taxon>Euteleostomi</taxon>
        <taxon>Actinopterygii</taxon>
        <taxon>Neopterygii</taxon>
        <taxon>Teleostei</taxon>
        <taxon>Protacanthopterygii</taxon>
        <taxon>Esociformes</taxon>
        <taxon>Umbridae</taxon>
        <taxon>Dallia</taxon>
    </lineage>
</organism>
<evidence type="ECO:0000313" key="1">
    <source>
        <dbReference type="EMBL" id="KAJ8008803.1"/>
    </source>
</evidence>
<protein>
    <submittedName>
        <fullName evidence="1">Uncharacterized protein</fullName>
    </submittedName>
</protein>